<reference evidence="2" key="1">
    <citation type="journal article" date="2013" name="Science">
        <title>Comparative analysis of bat genomes provides insight into the evolution of flight and immunity.</title>
        <authorList>
            <person name="Zhang G."/>
            <person name="Cowled C."/>
            <person name="Shi Z."/>
            <person name="Huang Z."/>
            <person name="Bishop-Lilly K.A."/>
            <person name="Fang X."/>
            <person name="Wynne J.W."/>
            <person name="Xiong Z."/>
            <person name="Baker M.L."/>
            <person name="Zhao W."/>
            <person name="Tachedjian M."/>
            <person name="Zhu Y."/>
            <person name="Zhou P."/>
            <person name="Jiang X."/>
            <person name="Ng J."/>
            <person name="Yang L."/>
            <person name="Wu L."/>
            <person name="Xiao J."/>
            <person name="Feng Y."/>
            <person name="Chen Y."/>
            <person name="Sun X."/>
            <person name="Zhang Y."/>
            <person name="Marsh G.A."/>
            <person name="Crameri G."/>
            <person name="Broder C.C."/>
            <person name="Frey K.G."/>
            <person name="Wang L.F."/>
            <person name="Wang J."/>
        </authorList>
    </citation>
    <scope>NUCLEOTIDE SEQUENCE [LARGE SCALE GENOMIC DNA]</scope>
</reference>
<dbReference type="AlphaFoldDB" id="L5KPZ0"/>
<protein>
    <submittedName>
        <fullName evidence="1">Uncharacterized protein</fullName>
    </submittedName>
</protein>
<keyword evidence="2" id="KW-1185">Reference proteome</keyword>
<evidence type="ECO:0000313" key="1">
    <source>
        <dbReference type="EMBL" id="ELK12991.1"/>
    </source>
</evidence>
<evidence type="ECO:0000313" key="2">
    <source>
        <dbReference type="Proteomes" id="UP000010552"/>
    </source>
</evidence>
<dbReference type="EMBL" id="KB030636">
    <property type="protein sequence ID" value="ELK12991.1"/>
    <property type="molecule type" value="Genomic_DNA"/>
</dbReference>
<dbReference type="Proteomes" id="UP000010552">
    <property type="component" value="Unassembled WGS sequence"/>
</dbReference>
<proteinExistence type="predicted"/>
<sequence>MAVSALGPCLLWRSPREGKVSRLRDEGWFKSGFSPVSQVQSLIAIKAPGHLQQPCGGRLTAGTVTASNSQGMGLREVQQHLREDAALYRQGGAQKPKPQLLHMERPG</sequence>
<name>L5KPZ0_PTEAL</name>
<organism evidence="1 2">
    <name type="scientific">Pteropus alecto</name>
    <name type="common">Black flying fox</name>
    <dbReference type="NCBI Taxonomy" id="9402"/>
    <lineage>
        <taxon>Eukaryota</taxon>
        <taxon>Metazoa</taxon>
        <taxon>Chordata</taxon>
        <taxon>Craniata</taxon>
        <taxon>Vertebrata</taxon>
        <taxon>Euteleostomi</taxon>
        <taxon>Mammalia</taxon>
        <taxon>Eutheria</taxon>
        <taxon>Laurasiatheria</taxon>
        <taxon>Chiroptera</taxon>
        <taxon>Yinpterochiroptera</taxon>
        <taxon>Pteropodoidea</taxon>
        <taxon>Pteropodidae</taxon>
        <taxon>Pteropodinae</taxon>
        <taxon>Pteropus</taxon>
    </lineage>
</organism>
<gene>
    <name evidence="1" type="ORF">PAL_GLEAN10008045</name>
</gene>
<dbReference type="InParanoid" id="L5KPZ0"/>
<accession>L5KPZ0</accession>